<dbReference type="RefSeq" id="WP_198840449.1">
    <property type="nucleotide sequence ID" value="NZ_JAEHFJ010000002.1"/>
</dbReference>
<feature type="domain" description="Protein FecR C-terminal" evidence="3">
    <location>
        <begin position="281"/>
        <end position="338"/>
    </location>
</feature>
<dbReference type="Pfam" id="PF04773">
    <property type="entry name" value="FecR"/>
    <property type="match status" value="1"/>
</dbReference>
<dbReference type="Proteomes" id="UP000623301">
    <property type="component" value="Unassembled WGS sequence"/>
</dbReference>
<comment type="caution">
    <text evidence="4">The sequence shown here is derived from an EMBL/GenBank/DDBJ whole genome shotgun (WGS) entry which is preliminary data.</text>
</comment>
<feature type="transmembrane region" description="Helical" evidence="1">
    <location>
        <begin position="40"/>
        <end position="59"/>
    </location>
</feature>
<reference evidence="4 5" key="1">
    <citation type="submission" date="2020-12" db="EMBL/GenBank/DDBJ databases">
        <title>Aureibaculum luteum sp. nov. and Aureibaculum flavum sp. nov., novel members of the family Flavobacteriaceae isolated from Antarctic intertidal sediments.</title>
        <authorList>
            <person name="He X."/>
            <person name="Zhang X."/>
        </authorList>
    </citation>
    <scope>NUCLEOTIDE SEQUENCE [LARGE SCALE GENOMIC DNA]</scope>
    <source>
        <strain evidence="4 5">A20</strain>
    </source>
</reference>
<evidence type="ECO:0000259" key="2">
    <source>
        <dbReference type="Pfam" id="PF04773"/>
    </source>
</evidence>
<dbReference type="InterPro" id="IPR012373">
    <property type="entry name" value="Ferrdict_sens_TM"/>
</dbReference>
<dbReference type="Gene3D" id="2.60.120.1440">
    <property type="match status" value="1"/>
</dbReference>
<accession>A0ABS0WNW2</accession>
<dbReference type="PANTHER" id="PTHR30273:SF2">
    <property type="entry name" value="PROTEIN FECR"/>
    <property type="match status" value="1"/>
</dbReference>
<dbReference type="InterPro" id="IPR006860">
    <property type="entry name" value="FecR"/>
</dbReference>
<keyword evidence="1" id="KW-1133">Transmembrane helix</keyword>
<keyword evidence="1" id="KW-0472">Membrane</keyword>
<dbReference type="EMBL" id="JAEHFJ010000002">
    <property type="protein sequence ID" value="MBJ2173672.1"/>
    <property type="molecule type" value="Genomic_DNA"/>
</dbReference>
<sequence length="349" mass="39208">MKDKRNSEMNISPISENEKLHVKNKIFNSVRKDKIKKKRLASLIGVAASISIIIVLSLYSSNEPTPSIIDYVKSSNGEDSNSTDVTLILGQGENHKVDEKLTTIDYSSNGKKITVGSTEVVEQEVSKNNEITYNTLIVPYGKRSKIKLSDGSIIWLNSGSKLVYPPVFNGEKREVYLEGEAIFDVAHNKKKPFVVVSNSQEVRVLGTVFGVSDYKDENDINTVLKSGSVQISYHNNSSSKRNRDKIKITPGTLANYNKSKKSIISKKVNVDNYFSWRDGVLIFNKDELDFILKKLSRHYNVQIELTDNSLMHETFSGLLNLNEDLDKVIQTIEESANLEEGILKINTNI</sequence>
<keyword evidence="5" id="KW-1185">Reference proteome</keyword>
<evidence type="ECO:0000256" key="1">
    <source>
        <dbReference type="SAM" id="Phobius"/>
    </source>
</evidence>
<name>A0ABS0WNW2_9FLAO</name>
<organism evidence="4 5">
    <name type="scientific">Aureibaculum flavum</name>
    <dbReference type="NCBI Taxonomy" id="2795986"/>
    <lineage>
        <taxon>Bacteria</taxon>
        <taxon>Pseudomonadati</taxon>
        <taxon>Bacteroidota</taxon>
        <taxon>Flavobacteriia</taxon>
        <taxon>Flavobacteriales</taxon>
        <taxon>Flavobacteriaceae</taxon>
        <taxon>Aureibaculum</taxon>
    </lineage>
</organism>
<proteinExistence type="predicted"/>
<keyword evidence="1" id="KW-0812">Transmembrane</keyword>
<evidence type="ECO:0000313" key="4">
    <source>
        <dbReference type="EMBL" id="MBJ2173672.1"/>
    </source>
</evidence>
<gene>
    <name evidence="4" type="ORF">JBL43_05445</name>
</gene>
<evidence type="ECO:0000259" key="3">
    <source>
        <dbReference type="Pfam" id="PF16344"/>
    </source>
</evidence>
<protein>
    <submittedName>
        <fullName evidence="4">FecR family protein</fullName>
    </submittedName>
</protein>
<dbReference type="PANTHER" id="PTHR30273">
    <property type="entry name" value="PERIPLASMIC SIGNAL SENSOR AND SIGMA FACTOR ACTIVATOR FECR-RELATED"/>
    <property type="match status" value="1"/>
</dbReference>
<dbReference type="Gene3D" id="3.55.50.30">
    <property type="match status" value="1"/>
</dbReference>
<dbReference type="InterPro" id="IPR032508">
    <property type="entry name" value="FecR_C"/>
</dbReference>
<evidence type="ECO:0000313" key="5">
    <source>
        <dbReference type="Proteomes" id="UP000623301"/>
    </source>
</evidence>
<dbReference type="Pfam" id="PF16344">
    <property type="entry name" value="FecR_C"/>
    <property type="match status" value="1"/>
</dbReference>
<feature type="domain" description="FecR protein" evidence="2">
    <location>
        <begin position="140"/>
        <end position="229"/>
    </location>
</feature>